<accession>A0AAV9A9E6</accession>
<reference evidence="1" key="2">
    <citation type="submission" date="2023-06" db="EMBL/GenBank/DDBJ databases">
        <authorList>
            <person name="Ma L."/>
            <person name="Liu K.-W."/>
            <person name="Li Z."/>
            <person name="Hsiao Y.-Y."/>
            <person name="Qi Y."/>
            <person name="Fu T."/>
            <person name="Tang G."/>
            <person name="Zhang D."/>
            <person name="Sun W.-H."/>
            <person name="Liu D.-K."/>
            <person name="Li Y."/>
            <person name="Chen G.-Z."/>
            <person name="Liu X.-D."/>
            <person name="Liao X.-Y."/>
            <person name="Jiang Y.-T."/>
            <person name="Yu X."/>
            <person name="Hao Y."/>
            <person name="Huang J."/>
            <person name="Zhao X.-W."/>
            <person name="Ke S."/>
            <person name="Chen Y.-Y."/>
            <person name="Wu W.-L."/>
            <person name="Hsu J.-L."/>
            <person name="Lin Y.-F."/>
            <person name="Huang M.-D."/>
            <person name="Li C.-Y."/>
            <person name="Huang L."/>
            <person name="Wang Z.-W."/>
            <person name="Zhao X."/>
            <person name="Zhong W.-Y."/>
            <person name="Peng D.-H."/>
            <person name="Ahmad S."/>
            <person name="Lan S."/>
            <person name="Zhang J.-S."/>
            <person name="Tsai W.-C."/>
            <person name="Van De Peer Y."/>
            <person name="Liu Z.-J."/>
        </authorList>
    </citation>
    <scope>NUCLEOTIDE SEQUENCE</scope>
    <source>
        <strain evidence="1">SCP</strain>
        <tissue evidence="1">Leaves</tissue>
    </source>
</reference>
<keyword evidence="2" id="KW-1185">Reference proteome</keyword>
<gene>
    <name evidence="1" type="ORF">QJS04_geneDACA019092</name>
</gene>
<dbReference type="Gene3D" id="1.25.40.20">
    <property type="entry name" value="Ankyrin repeat-containing domain"/>
    <property type="match status" value="1"/>
</dbReference>
<dbReference type="PANTHER" id="PTHR24121">
    <property type="entry name" value="NO MECHANORECEPTOR POTENTIAL C, ISOFORM D-RELATED"/>
    <property type="match status" value="1"/>
</dbReference>
<dbReference type="Pfam" id="PF12796">
    <property type="entry name" value="Ank_2"/>
    <property type="match status" value="1"/>
</dbReference>
<dbReference type="InterPro" id="IPR036770">
    <property type="entry name" value="Ankyrin_rpt-contain_sf"/>
</dbReference>
<reference evidence="1" key="1">
    <citation type="journal article" date="2023" name="Nat. Commun.">
        <title>Diploid and tetraploid genomes of Acorus and the evolution of monocots.</title>
        <authorList>
            <person name="Ma L."/>
            <person name="Liu K.W."/>
            <person name="Li Z."/>
            <person name="Hsiao Y.Y."/>
            <person name="Qi Y."/>
            <person name="Fu T."/>
            <person name="Tang G.D."/>
            <person name="Zhang D."/>
            <person name="Sun W.H."/>
            <person name="Liu D.K."/>
            <person name="Li Y."/>
            <person name="Chen G.Z."/>
            <person name="Liu X.D."/>
            <person name="Liao X.Y."/>
            <person name="Jiang Y.T."/>
            <person name="Yu X."/>
            <person name="Hao Y."/>
            <person name="Huang J."/>
            <person name="Zhao X.W."/>
            <person name="Ke S."/>
            <person name="Chen Y.Y."/>
            <person name="Wu W.L."/>
            <person name="Hsu J.L."/>
            <person name="Lin Y.F."/>
            <person name="Huang M.D."/>
            <person name="Li C.Y."/>
            <person name="Huang L."/>
            <person name="Wang Z.W."/>
            <person name="Zhao X."/>
            <person name="Zhong W.Y."/>
            <person name="Peng D.H."/>
            <person name="Ahmad S."/>
            <person name="Lan S."/>
            <person name="Zhang J.S."/>
            <person name="Tsai W.C."/>
            <person name="Van de Peer Y."/>
            <person name="Liu Z.J."/>
        </authorList>
    </citation>
    <scope>NUCLEOTIDE SEQUENCE</scope>
    <source>
        <strain evidence="1">SCP</strain>
    </source>
</reference>
<comment type="caution">
    <text evidence="1">The sequence shown here is derived from an EMBL/GenBank/DDBJ whole genome shotgun (WGS) entry which is preliminary data.</text>
</comment>
<organism evidence="1 2">
    <name type="scientific">Acorus gramineus</name>
    <name type="common">Dwarf sweet flag</name>
    <dbReference type="NCBI Taxonomy" id="55184"/>
    <lineage>
        <taxon>Eukaryota</taxon>
        <taxon>Viridiplantae</taxon>
        <taxon>Streptophyta</taxon>
        <taxon>Embryophyta</taxon>
        <taxon>Tracheophyta</taxon>
        <taxon>Spermatophyta</taxon>
        <taxon>Magnoliopsida</taxon>
        <taxon>Liliopsida</taxon>
        <taxon>Acoraceae</taxon>
        <taxon>Acorus</taxon>
    </lineage>
</organism>
<evidence type="ECO:0000313" key="2">
    <source>
        <dbReference type="Proteomes" id="UP001179952"/>
    </source>
</evidence>
<dbReference type="PANTHER" id="PTHR24121:SF22">
    <property type="entry name" value="PROTEIN ACCELERATED CELL DEATH 6-LIKE"/>
    <property type="match status" value="1"/>
</dbReference>
<dbReference type="SUPFAM" id="SSF48403">
    <property type="entry name" value="Ankyrin repeat"/>
    <property type="match status" value="1"/>
</dbReference>
<dbReference type="InterPro" id="IPR002110">
    <property type="entry name" value="Ankyrin_rpt"/>
</dbReference>
<evidence type="ECO:0000313" key="1">
    <source>
        <dbReference type="EMBL" id="KAK1260804.1"/>
    </source>
</evidence>
<dbReference type="AlphaFoldDB" id="A0AAV9A9E6"/>
<protein>
    <submittedName>
        <fullName evidence="1">Uncharacterized protein</fullName>
    </submittedName>
</protein>
<sequence>MYRSLFKAAQLGDLEELARTRDDATLDAMDPARNTALHVVVMMGRDDFAKVLCKRRPLLLMKENMEGNTPLHCALKLTCDESLFIYFMNVFLAQVRDLEEGIKTGLKANGDGESLLFLAADRESLESVKLLLDD</sequence>
<dbReference type="Proteomes" id="UP001179952">
    <property type="component" value="Unassembled WGS sequence"/>
</dbReference>
<name>A0AAV9A9E6_ACOGR</name>
<proteinExistence type="predicted"/>
<dbReference type="EMBL" id="JAUJYN010000011">
    <property type="protein sequence ID" value="KAK1260804.1"/>
    <property type="molecule type" value="Genomic_DNA"/>
</dbReference>